<keyword evidence="2 5" id="KW-0812">Transmembrane</keyword>
<keyword evidence="3 5" id="KW-1133">Transmembrane helix</keyword>
<comment type="caution">
    <text evidence="7">The sequence shown here is derived from an EMBL/GenBank/DDBJ whole genome shotgun (WGS) entry which is preliminary data.</text>
</comment>
<sequence>MENNFFKLFPLLIIVETFNWNIQTQSVILSSFFWGYIVLQLPAGELAARFGGSILITIVVGANAVISLLVPLSAYYGGWEALCACRVLQGLTQGFLFPTIHNLIGKWVPLEEKSRLGTIIYA</sequence>
<dbReference type="EMBL" id="CADEBD010000069">
    <property type="protein sequence ID" value="CAB3222748.1"/>
    <property type="molecule type" value="Genomic_DNA"/>
</dbReference>
<dbReference type="InterPro" id="IPR020846">
    <property type="entry name" value="MFS_dom"/>
</dbReference>
<feature type="transmembrane region" description="Helical" evidence="5">
    <location>
        <begin position="20"/>
        <end position="39"/>
    </location>
</feature>
<dbReference type="InterPro" id="IPR050382">
    <property type="entry name" value="MFS_Na/Anion_cotransporter"/>
</dbReference>
<dbReference type="GO" id="GO:0022857">
    <property type="term" value="F:transmembrane transporter activity"/>
    <property type="evidence" value="ECO:0007669"/>
    <property type="project" value="InterPro"/>
</dbReference>
<comment type="subcellular location">
    <subcellularLocation>
        <location evidence="1">Membrane</location>
        <topology evidence="1">Multi-pass membrane protein</topology>
    </subcellularLocation>
</comment>
<organism evidence="7 8">
    <name type="scientific">Arctia plantaginis</name>
    <name type="common">Wood tiger moth</name>
    <name type="synonym">Phalaena plantaginis</name>
    <dbReference type="NCBI Taxonomy" id="874455"/>
    <lineage>
        <taxon>Eukaryota</taxon>
        <taxon>Metazoa</taxon>
        <taxon>Ecdysozoa</taxon>
        <taxon>Arthropoda</taxon>
        <taxon>Hexapoda</taxon>
        <taxon>Insecta</taxon>
        <taxon>Pterygota</taxon>
        <taxon>Neoptera</taxon>
        <taxon>Endopterygota</taxon>
        <taxon>Lepidoptera</taxon>
        <taxon>Glossata</taxon>
        <taxon>Ditrysia</taxon>
        <taxon>Noctuoidea</taxon>
        <taxon>Erebidae</taxon>
        <taxon>Arctiinae</taxon>
        <taxon>Arctia</taxon>
    </lineage>
</organism>
<dbReference type="PANTHER" id="PTHR11662:SF280">
    <property type="entry name" value="FI21844P1-RELATED"/>
    <property type="match status" value="1"/>
</dbReference>
<dbReference type="Gene3D" id="1.20.120.540">
    <property type="entry name" value="Voltage-gated potassium channels"/>
    <property type="match status" value="1"/>
</dbReference>
<reference evidence="7 8" key="1">
    <citation type="submission" date="2020-04" db="EMBL/GenBank/DDBJ databases">
        <authorList>
            <person name="Wallbank WR R."/>
            <person name="Pardo Diaz C."/>
            <person name="Kozak K."/>
            <person name="Martin S."/>
            <person name="Jiggins C."/>
            <person name="Moest M."/>
            <person name="Warren A I."/>
            <person name="Byers J.R.P. K."/>
            <person name="Montejo-Kovacevich G."/>
            <person name="Yen C E."/>
        </authorList>
    </citation>
    <scope>NUCLEOTIDE SEQUENCE [LARGE SCALE GENOMIC DNA]</scope>
</reference>
<evidence type="ECO:0000313" key="8">
    <source>
        <dbReference type="Proteomes" id="UP000494256"/>
    </source>
</evidence>
<feature type="domain" description="Major facilitator superfamily (MFS) profile" evidence="6">
    <location>
        <begin position="1"/>
        <end position="122"/>
    </location>
</feature>
<feature type="non-terminal residue" evidence="7">
    <location>
        <position position="1"/>
    </location>
</feature>
<dbReference type="GO" id="GO:0006820">
    <property type="term" value="P:monoatomic anion transport"/>
    <property type="evidence" value="ECO:0007669"/>
    <property type="project" value="TreeGrafter"/>
</dbReference>
<evidence type="ECO:0000256" key="1">
    <source>
        <dbReference type="ARBA" id="ARBA00004141"/>
    </source>
</evidence>
<evidence type="ECO:0000313" key="7">
    <source>
        <dbReference type="EMBL" id="CAB3222748.1"/>
    </source>
</evidence>
<dbReference type="InterPro" id="IPR027378">
    <property type="entry name" value="Nucleotide_channel_N"/>
</dbReference>
<feature type="transmembrane region" description="Helical" evidence="5">
    <location>
        <begin position="46"/>
        <end position="70"/>
    </location>
</feature>
<dbReference type="AlphaFoldDB" id="A0A8S0YTM6"/>
<protein>
    <recommendedName>
        <fullName evidence="6">Major facilitator superfamily (MFS) profile domain-containing protein</fullName>
    </recommendedName>
</protein>
<evidence type="ECO:0000256" key="3">
    <source>
        <dbReference type="ARBA" id="ARBA00022989"/>
    </source>
</evidence>
<dbReference type="Proteomes" id="UP000494256">
    <property type="component" value="Unassembled WGS sequence"/>
</dbReference>
<accession>A0A8S0YTM6</accession>
<dbReference type="InterPro" id="IPR036259">
    <property type="entry name" value="MFS_trans_sf"/>
</dbReference>
<evidence type="ECO:0000256" key="4">
    <source>
        <dbReference type="ARBA" id="ARBA00023136"/>
    </source>
</evidence>
<dbReference type="OrthoDB" id="6375801at2759"/>
<dbReference type="SUPFAM" id="SSF103473">
    <property type="entry name" value="MFS general substrate transporter"/>
    <property type="match status" value="1"/>
</dbReference>
<dbReference type="Pfam" id="PF07690">
    <property type="entry name" value="MFS_1"/>
    <property type="match status" value="1"/>
</dbReference>
<keyword evidence="4 5" id="KW-0472">Membrane</keyword>
<evidence type="ECO:0000256" key="5">
    <source>
        <dbReference type="SAM" id="Phobius"/>
    </source>
</evidence>
<gene>
    <name evidence="7" type="ORF">APLA_LOCUS1285</name>
</gene>
<dbReference type="PANTHER" id="PTHR11662">
    <property type="entry name" value="SOLUTE CARRIER FAMILY 17"/>
    <property type="match status" value="1"/>
</dbReference>
<dbReference type="InterPro" id="IPR011701">
    <property type="entry name" value="MFS"/>
</dbReference>
<evidence type="ECO:0000259" key="6">
    <source>
        <dbReference type="PROSITE" id="PS50850"/>
    </source>
</evidence>
<proteinExistence type="predicted"/>
<name>A0A8S0YTM6_ARCPL</name>
<dbReference type="PROSITE" id="PS50850">
    <property type="entry name" value="MFS"/>
    <property type="match status" value="1"/>
</dbReference>
<evidence type="ECO:0000256" key="2">
    <source>
        <dbReference type="ARBA" id="ARBA00022692"/>
    </source>
</evidence>
<dbReference type="GO" id="GO:0016020">
    <property type="term" value="C:membrane"/>
    <property type="evidence" value="ECO:0007669"/>
    <property type="project" value="UniProtKB-SubCell"/>
</dbReference>